<feature type="transmembrane region" description="Helical" evidence="2">
    <location>
        <begin position="199"/>
        <end position="219"/>
    </location>
</feature>
<organism evidence="3 4">
    <name type="scientific">Halioglobus maricola</name>
    <dbReference type="NCBI Taxonomy" id="2601894"/>
    <lineage>
        <taxon>Bacteria</taxon>
        <taxon>Pseudomonadati</taxon>
        <taxon>Pseudomonadota</taxon>
        <taxon>Gammaproteobacteria</taxon>
        <taxon>Cellvibrionales</taxon>
        <taxon>Halieaceae</taxon>
        <taxon>Halioglobus</taxon>
    </lineage>
</organism>
<feature type="transmembrane region" description="Helical" evidence="2">
    <location>
        <begin position="93"/>
        <end position="111"/>
    </location>
</feature>
<evidence type="ECO:0000256" key="2">
    <source>
        <dbReference type="SAM" id="Phobius"/>
    </source>
</evidence>
<keyword evidence="2" id="KW-1133">Transmembrane helix</keyword>
<proteinExistence type="inferred from homology"/>
<keyword evidence="4" id="KW-1185">Reference proteome</keyword>
<evidence type="ECO:0000313" key="4">
    <source>
        <dbReference type="Proteomes" id="UP000326287"/>
    </source>
</evidence>
<feature type="transmembrane region" description="Helical" evidence="2">
    <location>
        <begin position="123"/>
        <end position="146"/>
    </location>
</feature>
<feature type="transmembrane region" description="Helical" evidence="2">
    <location>
        <begin position="422"/>
        <end position="441"/>
    </location>
</feature>
<dbReference type="AlphaFoldDB" id="A0A5P9NJP3"/>
<comment type="similarity">
    <text evidence="1">Belongs to the sodium:galactoside symporter (TC 2.A.2) family.</text>
</comment>
<feature type="transmembrane region" description="Helical" evidence="2">
    <location>
        <begin position="341"/>
        <end position="361"/>
    </location>
</feature>
<dbReference type="SUPFAM" id="SSF103473">
    <property type="entry name" value="MFS general substrate transporter"/>
    <property type="match status" value="1"/>
</dbReference>
<evidence type="ECO:0000313" key="3">
    <source>
        <dbReference type="EMBL" id="QFU75444.1"/>
    </source>
</evidence>
<dbReference type="OrthoDB" id="181905at2"/>
<dbReference type="GO" id="GO:0005886">
    <property type="term" value="C:plasma membrane"/>
    <property type="evidence" value="ECO:0007669"/>
    <property type="project" value="TreeGrafter"/>
</dbReference>
<accession>A0A5P9NJP3</accession>
<dbReference type="PANTHER" id="PTHR11328">
    <property type="entry name" value="MAJOR FACILITATOR SUPERFAMILY DOMAIN-CONTAINING PROTEIN"/>
    <property type="match status" value="1"/>
</dbReference>
<dbReference type="KEGG" id="halc:EY643_07125"/>
<protein>
    <submittedName>
        <fullName evidence="3">MFS transporter</fullName>
    </submittedName>
</protein>
<gene>
    <name evidence="3" type="ORF">EY643_07125</name>
</gene>
<dbReference type="InterPro" id="IPR036259">
    <property type="entry name" value="MFS_trans_sf"/>
</dbReference>
<dbReference type="GO" id="GO:0015293">
    <property type="term" value="F:symporter activity"/>
    <property type="evidence" value="ECO:0007669"/>
    <property type="project" value="InterPro"/>
</dbReference>
<dbReference type="Pfam" id="PF13347">
    <property type="entry name" value="MFS_2"/>
    <property type="match status" value="1"/>
</dbReference>
<feature type="transmembrane region" description="Helical" evidence="2">
    <location>
        <begin position="315"/>
        <end position="335"/>
    </location>
</feature>
<keyword evidence="2" id="KW-0472">Membrane</keyword>
<evidence type="ECO:0000256" key="1">
    <source>
        <dbReference type="ARBA" id="ARBA00009617"/>
    </source>
</evidence>
<dbReference type="Gene3D" id="1.20.1250.20">
    <property type="entry name" value="MFS general substrate transporter like domains"/>
    <property type="match status" value="1"/>
</dbReference>
<reference evidence="3 4" key="1">
    <citation type="submission" date="2019-02" db="EMBL/GenBank/DDBJ databases">
        <authorList>
            <person name="Li S.-H."/>
        </authorList>
    </citation>
    <scope>NUCLEOTIDE SEQUENCE [LARGE SCALE GENOMIC DNA]</scope>
    <source>
        <strain evidence="3 4">IMCC14385</strain>
    </source>
</reference>
<sequence length="467" mass="50762">MEKLSLQYKLIYSMGNLGIALITVMHTSFLVYYFFPPADSGIPYVIPQSDLILGITVLGAIMTLGRIVDAILDPIIASFSDRLQHPAGRRVPMMRWAALPFVICYLLTFFVPVGGDISYLNAMWMLVFLVASALFFTCYMIPFYSLMVELAKSSDDKVDLGTISSAFWFVGFLLVSFTPGLWSEVAEIFGTTRVWGLKITFMGFGVLGFICLMIPALLIDETAFADGRVKSSHQKLFPALKRVLRNRSFAFYLGANTCYTVATAMFEAGLIYYVTVLAVMEAGMNGPLTTVVGALTLACYPLIAKTAKSLGKAWVLKVSLLLFAGTFVVITFLGIGGISPYILFGLVVVLSPFAQAGFGILPQVVASDCAAYDQYKTGEDHAGMYIAANGFFRKVGGTLGVLFFTSFLIMGKDVGDDMGIRLATALGALVCVVGFLLMRYYNENEILSYNRALVEEGTAAAASETTA</sequence>
<dbReference type="Proteomes" id="UP000326287">
    <property type="component" value="Chromosome"/>
</dbReference>
<feature type="transmembrane region" description="Helical" evidence="2">
    <location>
        <begin position="286"/>
        <end position="303"/>
    </location>
</feature>
<keyword evidence="2" id="KW-0812">Transmembrane</keyword>
<name>A0A5P9NJP3_9GAMM</name>
<feature type="transmembrane region" description="Helical" evidence="2">
    <location>
        <begin position="249"/>
        <end position="274"/>
    </location>
</feature>
<dbReference type="RefSeq" id="WP_152661551.1">
    <property type="nucleotide sequence ID" value="NZ_CP036422.1"/>
</dbReference>
<dbReference type="InterPro" id="IPR039672">
    <property type="entry name" value="MFS_2"/>
</dbReference>
<feature type="transmembrane region" description="Helical" evidence="2">
    <location>
        <begin position="158"/>
        <end position="179"/>
    </location>
</feature>
<dbReference type="GO" id="GO:0008643">
    <property type="term" value="P:carbohydrate transport"/>
    <property type="evidence" value="ECO:0007669"/>
    <property type="project" value="InterPro"/>
</dbReference>
<feature type="transmembrane region" description="Helical" evidence="2">
    <location>
        <begin position="12"/>
        <end position="35"/>
    </location>
</feature>
<dbReference type="PANTHER" id="PTHR11328:SF24">
    <property type="entry name" value="MAJOR FACILITATOR SUPERFAMILY (MFS) PROFILE DOMAIN-CONTAINING PROTEIN"/>
    <property type="match status" value="1"/>
</dbReference>
<feature type="transmembrane region" description="Helical" evidence="2">
    <location>
        <begin position="51"/>
        <end position="72"/>
    </location>
</feature>
<feature type="transmembrane region" description="Helical" evidence="2">
    <location>
        <begin position="391"/>
        <end position="410"/>
    </location>
</feature>
<dbReference type="EMBL" id="CP036422">
    <property type="protein sequence ID" value="QFU75444.1"/>
    <property type="molecule type" value="Genomic_DNA"/>
</dbReference>